<dbReference type="InterPro" id="IPR011257">
    <property type="entry name" value="DNA_glycosylase"/>
</dbReference>
<feature type="domain" description="HhH-GPD" evidence="5">
    <location>
        <begin position="70"/>
        <end position="217"/>
    </location>
</feature>
<dbReference type="InterPro" id="IPR003265">
    <property type="entry name" value="HhH-GPD_domain"/>
</dbReference>
<proteinExistence type="predicted"/>
<keyword evidence="4" id="KW-0234">DNA repair</keyword>
<dbReference type="InterPro" id="IPR051912">
    <property type="entry name" value="Alkylbase_DNA_Glycosylase/TA"/>
</dbReference>
<dbReference type="SUPFAM" id="SSF48150">
    <property type="entry name" value="DNA-glycosylase"/>
    <property type="match status" value="1"/>
</dbReference>
<evidence type="ECO:0000256" key="1">
    <source>
        <dbReference type="ARBA" id="ARBA00000086"/>
    </source>
</evidence>
<evidence type="ECO:0000256" key="3">
    <source>
        <dbReference type="ARBA" id="ARBA00022763"/>
    </source>
</evidence>
<gene>
    <name evidence="6" type="ORF">EV655_113105</name>
</gene>
<dbReference type="GO" id="GO:0032993">
    <property type="term" value="C:protein-DNA complex"/>
    <property type="evidence" value="ECO:0007669"/>
    <property type="project" value="TreeGrafter"/>
</dbReference>
<evidence type="ECO:0000313" key="6">
    <source>
        <dbReference type="EMBL" id="TCO69819.1"/>
    </source>
</evidence>
<dbReference type="Gene3D" id="1.10.1670.40">
    <property type="match status" value="1"/>
</dbReference>
<dbReference type="Proteomes" id="UP000295142">
    <property type="component" value="Unassembled WGS sequence"/>
</dbReference>
<name>A0A4R2KH64_9RHOB</name>
<dbReference type="EC" id="3.2.2.21" evidence="2"/>
<dbReference type="GO" id="GO:0006285">
    <property type="term" value="P:base-excision repair, AP site formation"/>
    <property type="evidence" value="ECO:0007669"/>
    <property type="project" value="TreeGrafter"/>
</dbReference>
<dbReference type="EMBL" id="SLWW01000013">
    <property type="protein sequence ID" value="TCO69819.1"/>
    <property type="molecule type" value="Genomic_DNA"/>
</dbReference>
<organism evidence="6 7">
    <name type="scientific">Rhodovulum euryhalinum</name>
    <dbReference type="NCBI Taxonomy" id="35805"/>
    <lineage>
        <taxon>Bacteria</taxon>
        <taxon>Pseudomonadati</taxon>
        <taxon>Pseudomonadota</taxon>
        <taxon>Alphaproteobacteria</taxon>
        <taxon>Rhodobacterales</taxon>
        <taxon>Paracoccaceae</taxon>
        <taxon>Rhodovulum</taxon>
    </lineage>
</organism>
<dbReference type="SMART" id="SM00478">
    <property type="entry name" value="ENDO3c"/>
    <property type="match status" value="1"/>
</dbReference>
<comment type="catalytic activity">
    <reaction evidence="1">
        <text>Hydrolysis of alkylated DNA, releasing 3-methyladenine, 3-methylguanine, 7-methylguanine and 7-methyladenine.</text>
        <dbReference type="EC" id="3.2.2.21"/>
    </reaction>
</comment>
<evidence type="ECO:0000256" key="4">
    <source>
        <dbReference type="ARBA" id="ARBA00023204"/>
    </source>
</evidence>
<dbReference type="GO" id="GO:0032131">
    <property type="term" value="F:alkylated DNA binding"/>
    <property type="evidence" value="ECO:0007669"/>
    <property type="project" value="TreeGrafter"/>
</dbReference>
<sequence>MVRGLSRPARCRPMIRAMDERIIQTEACLAEGAAHLVRVEPRFGTALALTGPLPLRRRADGFAALMSAIVSQQVSVAAADAIWGRLSAAGLVAPEPVAAASEEALRACGLSRQKARYAKALAAAGIDYRALRTVPSAEVVARLVEVPGIGRWTAEIYAMFSLGRADVFAPADLALQESARLLFGLETRPAERALREMAAPWAPWRAVAARALWAYYRVAKDREGVR</sequence>
<dbReference type="GO" id="GO:0043916">
    <property type="term" value="F:DNA-7-methylguanine glycosylase activity"/>
    <property type="evidence" value="ECO:0007669"/>
    <property type="project" value="TreeGrafter"/>
</dbReference>
<comment type="caution">
    <text evidence="6">The sequence shown here is derived from an EMBL/GenBank/DDBJ whole genome shotgun (WGS) entry which is preliminary data.</text>
</comment>
<dbReference type="CDD" id="cd00056">
    <property type="entry name" value="ENDO3c"/>
    <property type="match status" value="1"/>
</dbReference>
<evidence type="ECO:0000313" key="7">
    <source>
        <dbReference type="Proteomes" id="UP000295142"/>
    </source>
</evidence>
<dbReference type="AlphaFoldDB" id="A0A4R2KH64"/>
<dbReference type="GO" id="GO:0008725">
    <property type="term" value="F:DNA-3-methyladenine glycosylase activity"/>
    <property type="evidence" value="ECO:0007669"/>
    <property type="project" value="TreeGrafter"/>
</dbReference>
<keyword evidence="7" id="KW-1185">Reference proteome</keyword>
<reference evidence="6 7" key="1">
    <citation type="submission" date="2019-03" db="EMBL/GenBank/DDBJ databases">
        <title>Genomic Encyclopedia of Type Strains, Phase IV (KMG-IV): sequencing the most valuable type-strain genomes for metagenomic binning, comparative biology and taxonomic classification.</title>
        <authorList>
            <person name="Goeker M."/>
        </authorList>
    </citation>
    <scope>NUCLEOTIDE SEQUENCE [LARGE SCALE GENOMIC DNA]</scope>
    <source>
        <strain evidence="6 7">DSM 4868</strain>
    </source>
</reference>
<evidence type="ECO:0000259" key="5">
    <source>
        <dbReference type="SMART" id="SM00478"/>
    </source>
</evidence>
<dbReference type="PANTHER" id="PTHR43003:SF5">
    <property type="entry name" value="DNA-3-METHYLADENINE GLYCOSYLASE"/>
    <property type="match status" value="1"/>
</dbReference>
<dbReference type="Gene3D" id="1.10.340.30">
    <property type="entry name" value="Hypothetical protein, domain 2"/>
    <property type="match status" value="1"/>
</dbReference>
<dbReference type="GO" id="GO:0006307">
    <property type="term" value="P:DNA alkylation repair"/>
    <property type="evidence" value="ECO:0007669"/>
    <property type="project" value="TreeGrafter"/>
</dbReference>
<dbReference type="GO" id="GO:0005737">
    <property type="term" value="C:cytoplasm"/>
    <property type="evidence" value="ECO:0007669"/>
    <property type="project" value="TreeGrafter"/>
</dbReference>
<keyword evidence="3" id="KW-0227">DNA damage</keyword>
<dbReference type="Pfam" id="PF00730">
    <property type="entry name" value="HhH-GPD"/>
    <property type="match status" value="1"/>
</dbReference>
<dbReference type="PANTHER" id="PTHR43003">
    <property type="entry name" value="DNA-3-METHYLADENINE GLYCOSYLASE"/>
    <property type="match status" value="1"/>
</dbReference>
<accession>A0A4R2KH64</accession>
<protein>
    <recommendedName>
        <fullName evidence="2">DNA-3-methyladenine glycosylase II</fullName>
        <ecNumber evidence="2">3.2.2.21</ecNumber>
    </recommendedName>
</protein>
<evidence type="ECO:0000256" key="2">
    <source>
        <dbReference type="ARBA" id="ARBA00012000"/>
    </source>
</evidence>